<evidence type="ECO:0000256" key="8">
    <source>
        <dbReference type="SAM" id="MobiDB-lite"/>
    </source>
</evidence>
<evidence type="ECO:0000256" key="4">
    <source>
        <dbReference type="ARBA" id="ARBA00022771"/>
    </source>
</evidence>
<keyword evidence="2" id="KW-0479">Metal-binding</keyword>
<evidence type="ECO:0000313" key="11">
    <source>
        <dbReference type="Proteomes" id="UP000054217"/>
    </source>
</evidence>
<evidence type="ECO:0000256" key="6">
    <source>
        <dbReference type="ARBA" id="ARBA00023242"/>
    </source>
</evidence>
<feature type="compositionally biased region" description="Low complexity" evidence="8">
    <location>
        <begin position="463"/>
        <end position="472"/>
    </location>
</feature>
<proteinExistence type="predicted"/>
<dbReference type="PROSITE" id="PS50157">
    <property type="entry name" value="ZINC_FINGER_C2H2_2"/>
    <property type="match status" value="2"/>
</dbReference>
<dbReference type="InterPro" id="IPR013087">
    <property type="entry name" value="Znf_C2H2_type"/>
</dbReference>
<dbReference type="GO" id="GO:0005634">
    <property type="term" value="C:nucleus"/>
    <property type="evidence" value="ECO:0007669"/>
    <property type="project" value="UniProtKB-SubCell"/>
</dbReference>
<dbReference type="Pfam" id="PF12874">
    <property type="entry name" value="zf-met"/>
    <property type="match status" value="1"/>
</dbReference>
<dbReference type="Proteomes" id="UP000054217">
    <property type="component" value="Unassembled WGS sequence"/>
</dbReference>
<feature type="domain" description="C2H2-type" evidence="9">
    <location>
        <begin position="268"/>
        <end position="295"/>
    </location>
</feature>
<reference evidence="11" key="2">
    <citation type="submission" date="2015-01" db="EMBL/GenBank/DDBJ databases">
        <title>Evolutionary Origins and Diversification of the Mycorrhizal Mutualists.</title>
        <authorList>
            <consortium name="DOE Joint Genome Institute"/>
            <consortium name="Mycorrhizal Genomics Consortium"/>
            <person name="Kohler A."/>
            <person name="Kuo A."/>
            <person name="Nagy L.G."/>
            <person name="Floudas D."/>
            <person name="Copeland A."/>
            <person name="Barry K.W."/>
            <person name="Cichocki N."/>
            <person name="Veneault-Fourrey C."/>
            <person name="LaButti K."/>
            <person name="Lindquist E.A."/>
            <person name="Lipzen A."/>
            <person name="Lundell T."/>
            <person name="Morin E."/>
            <person name="Murat C."/>
            <person name="Riley R."/>
            <person name="Ohm R."/>
            <person name="Sun H."/>
            <person name="Tunlid A."/>
            <person name="Henrissat B."/>
            <person name="Grigoriev I.V."/>
            <person name="Hibbett D.S."/>
            <person name="Martin F."/>
        </authorList>
    </citation>
    <scope>NUCLEOTIDE SEQUENCE [LARGE SCALE GENOMIC DNA]</scope>
    <source>
        <strain evidence="11">Marx 270</strain>
    </source>
</reference>
<evidence type="ECO:0000313" key="10">
    <source>
        <dbReference type="EMBL" id="KIN94184.1"/>
    </source>
</evidence>
<dbReference type="AlphaFoldDB" id="A0A0C3MZ74"/>
<feature type="compositionally biased region" description="Polar residues" evidence="8">
    <location>
        <begin position="473"/>
        <end position="499"/>
    </location>
</feature>
<evidence type="ECO:0000256" key="1">
    <source>
        <dbReference type="ARBA" id="ARBA00004123"/>
    </source>
</evidence>
<feature type="compositionally biased region" description="Polar residues" evidence="8">
    <location>
        <begin position="610"/>
        <end position="625"/>
    </location>
</feature>
<feature type="domain" description="C2H2-type" evidence="9">
    <location>
        <begin position="218"/>
        <end position="242"/>
    </location>
</feature>
<sequence>MQEWSQHFSTKHKDQSNDTLAGHSSAPVAPVTRPISSQSNPTRMPSPKQQNGVVCGQCSKKFKGKEALQAHVAAKHPSGPSCCVCQYRATSAAALEAHVNELHCCTICQDSIVRDAKTLEDHMVGHTHPFRCKTCETTYRSEGELSAHFTSSDRHPLCAKCDTGFVDDAALKSHVSAVHPPSRMPSPRREVACPRCTELLASQVALEAHLAEVHHPIFECHICGESYSAQSALTDHISATHSCSVCGEGVYVNAKSLEEHLEEHRNPYRCVLCGTRYVKEELLFQHYRESSNDIHPVCMRCDLGFESDNAYNSHVVEVHRPTPCEACEGLVVDEGDLPLHYLSSKRHHPVCETCQMGFKNMFDYAEHGASQHPDSYCYLCRWQFDSSDALQSHIRHFSNHPKCVSCDLRFADVETYQHHLFSIHCPKADDNTAVSTQIVENQPGHSTEAHSPLYASSMPLPPSTSGYSSPTSQNVHSENSYQPDAQSCSSTLTIDQPSPTEGELRKFVPPSLNVDTDKYADSYQEFNHSPLSMVPAVGTPLLSSAQTIPSFDYRSPFSPRPNGPPALRPTPAVNGVTEGSVHFRGEDSSDSSFARSPPLISPGVKLPSPASESPTSSGWTSDSGSVTKLSLNSRVSSHPNIFSGADKSVSVLQVSDVGNSMGW</sequence>
<evidence type="ECO:0000256" key="2">
    <source>
        <dbReference type="ARBA" id="ARBA00022723"/>
    </source>
</evidence>
<feature type="compositionally biased region" description="Polar residues" evidence="8">
    <location>
        <begin position="34"/>
        <end position="50"/>
    </location>
</feature>
<dbReference type="SMART" id="SM00355">
    <property type="entry name" value="ZnF_C2H2"/>
    <property type="match status" value="12"/>
</dbReference>
<accession>A0A0C3MZ74</accession>
<dbReference type="PROSITE" id="PS00028">
    <property type="entry name" value="ZINC_FINGER_C2H2_1"/>
    <property type="match status" value="3"/>
</dbReference>
<dbReference type="InParanoid" id="A0A0C3MZ74"/>
<feature type="region of interest" description="Disordered" evidence="8">
    <location>
        <begin position="552"/>
        <end position="625"/>
    </location>
</feature>
<keyword evidence="11" id="KW-1185">Reference proteome</keyword>
<evidence type="ECO:0000256" key="3">
    <source>
        <dbReference type="ARBA" id="ARBA00022737"/>
    </source>
</evidence>
<dbReference type="STRING" id="870435.A0A0C3MZ74"/>
<dbReference type="Pfam" id="PF00096">
    <property type="entry name" value="zf-C2H2"/>
    <property type="match status" value="1"/>
</dbReference>
<dbReference type="GO" id="GO:0008270">
    <property type="term" value="F:zinc ion binding"/>
    <property type="evidence" value="ECO:0007669"/>
    <property type="project" value="UniProtKB-KW"/>
</dbReference>
<evidence type="ECO:0000259" key="9">
    <source>
        <dbReference type="PROSITE" id="PS50157"/>
    </source>
</evidence>
<dbReference type="PANTHER" id="PTHR24406">
    <property type="entry name" value="TRANSCRIPTIONAL REPRESSOR CTCFL-RELATED"/>
    <property type="match status" value="1"/>
</dbReference>
<dbReference type="EMBL" id="KN832109">
    <property type="protein sequence ID" value="KIN94184.1"/>
    <property type="molecule type" value="Genomic_DNA"/>
</dbReference>
<feature type="compositionally biased region" description="Pro residues" evidence="8">
    <location>
        <begin position="558"/>
        <end position="568"/>
    </location>
</feature>
<evidence type="ECO:0000256" key="5">
    <source>
        <dbReference type="ARBA" id="ARBA00022833"/>
    </source>
</evidence>
<feature type="region of interest" description="Disordered" evidence="8">
    <location>
        <begin position="1"/>
        <end position="50"/>
    </location>
</feature>
<dbReference type="HOGENOM" id="CLU_413941_0_0_1"/>
<reference evidence="10 11" key="1">
    <citation type="submission" date="2014-04" db="EMBL/GenBank/DDBJ databases">
        <authorList>
            <consortium name="DOE Joint Genome Institute"/>
            <person name="Kuo A."/>
            <person name="Kohler A."/>
            <person name="Costa M.D."/>
            <person name="Nagy L.G."/>
            <person name="Floudas D."/>
            <person name="Copeland A."/>
            <person name="Barry K.W."/>
            <person name="Cichocki N."/>
            <person name="Veneault-Fourrey C."/>
            <person name="LaButti K."/>
            <person name="Lindquist E.A."/>
            <person name="Lipzen A."/>
            <person name="Lundell T."/>
            <person name="Morin E."/>
            <person name="Murat C."/>
            <person name="Sun H."/>
            <person name="Tunlid A."/>
            <person name="Henrissat B."/>
            <person name="Grigoriev I.V."/>
            <person name="Hibbett D.S."/>
            <person name="Martin F."/>
            <person name="Nordberg H.P."/>
            <person name="Cantor M.N."/>
            <person name="Hua S.X."/>
        </authorList>
    </citation>
    <scope>NUCLEOTIDE SEQUENCE [LARGE SCALE GENOMIC DNA]</scope>
    <source>
        <strain evidence="10 11">Marx 270</strain>
    </source>
</reference>
<dbReference type="OrthoDB" id="6105938at2759"/>
<dbReference type="Gene3D" id="3.30.160.60">
    <property type="entry name" value="Classic Zinc Finger"/>
    <property type="match status" value="4"/>
</dbReference>
<evidence type="ECO:0000256" key="7">
    <source>
        <dbReference type="PROSITE-ProRule" id="PRU00042"/>
    </source>
</evidence>
<comment type="subcellular location">
    <subcellularLocation>
        <location evidence="1">Nucleus</location>
    </subcellularLocation>
</comment>
<keyword evidence="6" id="KW-0539">Nucleus</keyword>
<feature type="region of interest" description="Disordered" evidence="8">
    <location>
        <begin position="442"/>
        <end position="509"/>
    </location>
</feature>
<name>A0A0C3MZ74_PISTI</name>
<organism evidence="10 11">
    <name type="scientific">Pisolithus tinctorius Marx 270</name>
    <dbReference type="NCBI Taxonomy" id="870435"/>
    <lineage>
        <taxon>Eukaryota</taxon>
        <taxon>Fungi</taxon>
        <taxon>Dikarya</taxon>
        <taxon>Basidiomycota</taxon>
        <taxon>Agaricomycotina</taxon>
        <taxon>Agaricomycetes</taxon>
        <taxon>Agaricomycetidae</taxon>
        <taxon>Boletales</taxon>
        <taxon>Sclerodermatineae</taxon>
        <taxon>Pisolithaceae</taxon>
        <taxon>Pisolithus</taxon>
    </lineage>
</organism>
<keyword evidence="3" id="KW-0677">Repeat</keyword>
<gene>
    <name evidence="10" type="ORF">M404DRAFT_405123</name>
</gene>
<dbReference type="InterPro" id="IPR050888">
    <property type="entry name" value="ZnF_C2H2-type_TF"/>
</dbReference>
<protein>
    <recommendedName>
        <fullName evidence="9">C2H2-type domain-containing protein</fullName>
    </recommendedName>
</protein>
<keyword evidence="4 7" id="KW-0863">Zinc-finger</keyword>
<keyword evidence="5" id="KW-0862">Zinc</keyword>